<feature type="compositionally biased region" description="Low complexity" evidence="1">
    <location>
        <begin position="148"/>
        <end position="160"/>
    </location>
</feature>
<evidence type="ECO:0000313" key="2">
    <source>
        <dbReference type="EMBL" id="GAA3572574.1"/>
    </source>
</evidence>
<name>A0ABP6XTX1_9ACTN</name>
<dbReference type="EMBL" id="BAABDQ010000014">
    <property type="protein sequence ID" value="GAA3572574.1"/>
    <property type="molecule type" value="Genomic_DNA"/>
</dbReference>
<keyword evidence="3" id="KW-1185">Reference proteome</keyword>
<feature type="region of interest" description="Disordered" evidence="1">
    <location>
        <begin position="123"/>
        <end position="160"/>
    </location>
</feature>
<organism evidence="2 3">
    <name type="scientific">Nonomuraea rosea</name>
    <dbReference type="NCBI Taxonomy" id="638574"/>
    <lineage>
        <taxon>Bacteria</taxon>
        <taxon>Bacillati</taxon>
        <taxon>Actinomycetota</taxon>
        <taxon>Actinomycetes</taxon>
        <taxon>Streptosporangiales</taxon>
        <taxon>Streptosporangiaceae</taxon>
        <taxon>Nonomuraea</taxon>
    </lineage>
</organism>
<evidence type="ECO:0000256" key="1">
    <source>
        <dbReference type="SAM" id="MobiDB-lite"/>
    </source>
</evidence>
<protein>
    <submittedName>
        <fullName evidence="2">Uncharacterized protein</fullName>
    </submittedName>
</protein>
<reference evidence="3" key="1">
    <citation type="journal article" date="2019" name="Int. J. Syst. Evol. Microbiol.">
        <title>The Global Catalogue of Microorganisms (GCM) 10K type strain sequencing project: providing services to taxonomists for standard genome sequencing and annotation.</title>
        <authorList>
            <consortium name="The Broad Institute Genomics Platform"/>
            <consortium name="The Broad Institute Genome Sequencing Center for Infectious Disease"/>
            <person name="Wu L."/>
            <person name="Ma J."/>
        </authorList>
    </citation>
    <scope>NUCLEOTIDE SEQUENCE [LARGE SCALE GENOMIC DNA]</scope>
    <source>
        <strain evidence="3">JCM 17326</strain>
    </source>
</reference>
<comment type="caution">
    <text evidence="2">The sequence shown here is derived from an EMBL/GenBank/DDBJ whole genome shotgun (WGS) entry which is preliminary data.</text>
</comment>
<dbReference type="RefSeq" id="WP_345567166.1">
    <property type="nucleotide sequence ID" value="NZ_BAABDQ010000014.1"/>
</dbReference>
<proteinExistence type="predicted"/>
<sequence length="160" mass="17934">MSQEEDDEQYERAQESYVFLRGLMHLAQNPLFHASELTWAQKVQLVEAMAGIIGVSDRMSSASLLSIPEVLELLQEEGEPQIDPNDYSQQQLTSKSVQLGLVAERVWPLYSQLERVLRKLSGDIPLSDPGLRRESVTMSIEPWPPQASDTSSSFPSNSSQ</sequence>
<evidence type="ECO:0000313" key="3">
    <source>
        <dbReference type="Proteomes" id="UP001500630"/>
    </source>
</evidence>
<gene>
    <name evidence="2" type="ORF">GCM10022419_061860</name>
</gene>
<accession>A0ABP6XTX1</accession>
<dbReference type="Proteomes" id="UP001500630">
    <property type="component" value="Unassembled WGS sequence"/>
</dbReference>